<proteinExistence type="predicted"/>
<dbReference type="AlphaFoldDB" id="A0A151GE59"/>
<dbReference type="GeneID" id="63719957"/>
<evidence type="ECO:0000313" key="2">
    <source>
        <dbReference type="EMBL" id="KYK55351.1"/>
    </source>
</evidence>
<protein>
    <submittedName>
        <fullName evidence="2">Uncharacterized protein</fullName>
    </submittedName>
</protein>
<comment type="caution">
    <text evidence="2">The sequence shown here is derived from an EMBL/GenBank/DDBJ whole genome shotgun (WGS) entry which is preliminary data.</text>
</comment>
<dbReference type="EMBL" id="LAYC01000003">
    <property type="protein sequence ID" value="KYK55351.1"/>
    <property type="molecule type" value="Genomic_DNA"/>
</dbReference>
<accession>A0A151GE59</accession>
<dbReference type="InParanoid" id="A0A151GE59"/>
<name>A0A151GE59_DRECN</name>
<dbReference type="Proteomes" id="UP000076580">
    <property type="component" value="Chromosome 03"/>
</dbReference>
<evidence type="ECO:0000313" key="3">
    <source>
        <dbReference type="Proteomes" id="UP000076580"/>
    </source>
</evidence>
<keyword evidence="3" id="KW-1185">Reference proteome</keyword>
<feature type="region of interest" description="Disordered" evidence="1">
    <location>
        <begin position="34"/>
        <end position="69"/>
    </location>
</feature>
<sequence length="69" mass="7083">MPNHGPIYTALDAARAAQSGAFIAAWPADESFPPLPSVADLSKQMRPPSSPSARGPAHPILPSSTSSAM</sequence>
<evidence type="ECO:0000256" key="1">
    <source>
        <dbReference type="SAM" id="MobiDB-lite"/>
    </source>
</evidence>
<gene>
    <name evidence="2" type="ORF">DCS_07314</name>
</gene>
<reference evidence="2 3" key="1">
    <citation type="journal article" date="2016" name="Sci. Rep.">
        <title>Insights into Adaptations to a Near-Obligate Nematode Endoparasitic Lifestyle from the Finished Genome of Drechmeria coniospora.</title>
        <authorList>
            <person name="Zhang L."/>
            <person name="Zhou Z."/>
            <person name="Guo Q."/>
            <person name="Fokkens L."/>
            <person name="Miskei M."/>
            <person name="Pocsi I."/>
            <person name="Zhang W."/>
            <person name="Chen M."/>
            <person name="Wang L."/>
            <person name="Sun Y."/>
            <person name="Donzelli B.G."/>
            <person name="Gibson D.M."/>
            <person name="Nelson D.R."/>
            <person name="Luo J.G."/>
            <person name="Rep M."/>
            <person name="Liu H."/>
            <person name="Yang S."/>
            <person name="Wang J."/>
            <person name="Krasnoff S.B."/>
            <person name="Xu Y."/>
            <person name="Molnar I."/>
            <person name="Lin M."/>
        </authorList>
    </citation>
    <scope>NUCLEOTIDE SEQUENCE [LARGE SCALE GENOMIC DNA]</scope>
    <source>
        <strain evidence="2 3">ARSEF 6962</strain>
    </source>
</reference>
<organism evidence="2 3">
    <name type="scientific">Drechmeria coniospora</name>
    <name type="common">Nematophagous fungus</name>
    <name type="synonym">Meria coniospora</name>
    <dbReference type="NCBI Taxonomy" id="98403"/>
    <lineage>
        <taxon>Eukaryota</taxon>
        <taxon>Fungi</taxon>
        <taxon>Dikarya</taxon>
        <taxon>Ascomycota</taxon>
        <taxon>Pezizomycotina</taxon>
        <taxon>Sordariomycetes</taxon>
        <taxon>Hypocreomycetidae</taxon>
        <taxon>Hypocreales</taxon>
        <taxon>Ophiocordycipitaceae</taxon>
        <taxon>Drechmeria</taxon>
    </lineage>
</organism>
<dbReference type="RefSeq" id="XP_040654703.1">
    <property type="nucleotide sequence ID" value="XM_040804599.1"/>
</dbReference>